<proteinExistence type="predicted"/>
<dbReference type="InterPro" id="IPR012938">
    <property type="entry name" value="Glc/Sorbosone_DH"/>
</dbReference>
<feature type="region of interest" description="Disordered" evidence="1">
    <location>
        <begin position="1223"/>
        <end position="1296"/>
    </location>
</feature>
<evidence type="ECO:0000313" key="4">
    <source>
        <dbReference type="Proteomes" id="UP000465846"/>
    </source>
</evidence>
<feature type="compositionally biased region" description="Acidic residues" evidence="1">
    <location>
        <begin position="1445"/>
        <end position="1454"/>
    </location>
</feature>
<dbReference type="InterPro" id="IPR011042">
    <property type="entry name" value="6-blade_b-propeller_TolB-like"/>
</dbReference>
<organism evidence="3 4">
    <name type="scientific">Halogeometricum borinquense</name>
    <dbReference type="NCBI Taxonomy" id="60847"/>
    <lineage>
        <taxon>Archaea</taxon>
        <taxon>Methanobacteriati</taxon>
        <taxon>Methanobacteriota</taxon>
        <taxon>Stenosarchaea group</taxon>
        <taxon>Halobacteria</taxon>
        <taxon>Halobacteriales</taxon>
        <taxon>Haloferacaceae</taxon>
        <taxon>Halogeometricum</taxon>
    </lineage>
</organism>
<dbReference type="PANTHER" id="PTHR19328:SF13">
    <property type="entry name" value="HIPL1 PROTEIN"/>
    <property type="match status" value="1"/>
</dbReference>
<feature type="region of interest" description="Disordered" evidence="1">
    <location>
        <begin position="1388"/>
        <end position="1466"/>
    </location>
</feature>
<dbReference type="SMART" id="SM00089">
    <property type="entry name" value="PKD"/>
    <property type="match status" value="1"/>
</dbReference>
<name>A0A6C0UEV8_9EURY</name>
<dbReference type="Gene3D" id="2.120.10.30">
    <property type="entry name" value="TolB, C-terminal domain"/>
    <property type="match status" value="1"/>
</dbReference>
<sequence>MIRSKTKQSAIAIVLALVTLTASITAGVVFAAGPAVAHGDHTDGGGTDGSNEWATDSDSFKTQTVLSGLDRPTETVFLPDGRILIIQQGGKILIDDPTTKGGAETYLDINQVDSLESNRERGLLGIAIAPDFEQSGDFYVYYTRLDNPGAEDEADTEPENVLAAFTHRENSGGTTSRADPNSKQILWRNEIRTGNSIVCCHFGGGLDIGPDGKIYITTGEEFQGWRSQDLSVPDGKVIRLNQDGSIPQDNPFVDDGDPETLGEVWAYGLRNPYRAKFAPNGNLYIGEVGSNREEEPSSQEDIHLGAKGANYGWPNCEGNCDDPAYDDPIYTYSHIDSGDPPGAAVTVGPVYAGDMYPAEYDNVLFYSDYNDGWVKYLTLNDDGTTVGQSYNFDADAGPLVSLTVGPDGALYGTNYGGPPGAGEIVRYVYEDTNSAPSIDSTSVSPESGAIPLEVTFEASASDPNGDDLTYTWHFGDGTTTRGASVTHTYSEAGSYDTYVEVSDGNTTVESGTTTITAGEPPQVEITTPANGSLFRAGDSIDVAADVTDPEDGRLSGDSVEWSAFLTHNDHIHPDTTTAGNSFTFDVPTTGHPTTGDVGYRLSVTATDSDGLQTTKSIEIRPDEVDVTLKTEPDGIPIDIEGSPKSTDGGYTFDTVIGYQHSPSAPESVCRQGTTYEFTGWSDDNTERVRTFTVPESDTTLTAQYQSAGSCEDLPESGLVGHYEADSGVQMNASGVTGWTDKSGNGNDLSAAGAPQFDADGANGAGAIAFDGEDDVLDRSGLTGFSGGSEDRSMFLVANYTDNNGGFGGVAYGRGGNNKAFGLVVDDKGRLTVQGFGGGNDFPSDKQGLGAGRLTQSVVYEGGQFTQYANGQQLNSGTHQFDTNPQRFVIGGEITPPPYTEMRVSAVLVYNRALSTEERRQVQSYLSEKYIGNSTTEPNDPPELGDISVTYTGGEKAINVTATASDPDGDVDPSSVRIVEQPTSGTVTNNGDGTVTYATSDESAASDSFTVAISDTDGAESDPATVDLTYQISETNAPPTANDDAANVTVGQSVKIPVLDNDGDSDGSLDTSSVTIVAQPSTGSVTIDGDGAITYTHTGDSATTDSFTYEVSDDDGDISNVATVEITVAEPDPADGVPETNDDHGTVESGQTVTLSVLANDSASVDASTLRIDGDADHGTATVENGQLVYQHSGDSATNDMIEYTVADANGNRSAPTFVFIEITGSTDQDPEESDTDESDSGDNGGEDGSNDGDSNGGGSSPPPSNNGGGGDDRPSRPSSPSGSSGGSGSVPSAEQKASFEVSNVALSSTNVTVGETVNASAVVDNIGNAEGSTTVDLAVGNETVDARSLTVGAGANVTVAFSYTFDQSGAYELRLGNQSLGTVTVSNATQTNESNNGDTGDGDSTSETVTEGTGTDERNERVGNGNSSSTETRTATDEPTTTVTADDENEENSTETETNTGTPGFGPLVAVLSVLLAVVMLGRRRLD</sequence>
<dbReference type="InterPro" id="IPR011041">
    <property type="entry name" value="Quinoprot_gluc/sorb_DH_b-prop"/>
</dbReference>
<dbReference type="InterPro" id="IPR013783">
    <property type="entry name" value="Ig-like_fold"/>
</dbReference>
<dbReference type="Gene3D" id="2.60.40.2810">
    <property type="match status" value="1"/>
</dbReference>
<accession>A0A6C0UEV8</accession>
<dbReference type="SUPFAM" id="SSF49299">
    <property type="entry name" value="PKD domain"/>
    <property type="match status" value="1"/>
</dbReference>
<dbReference type="InterPro" id="IPR035986">
    <property type="entry name" value="PKD_dom_sf"/>
</dbReference>
<dbReference type="Pfam" id="PF18911">
    <property type="entry name" value="PKD_4"/>
    <property type="match status" value="1"/>
</dbReference>
<feature type="compositionally biased region" description="Low complexity" evidence="1">
    <location>
        <begin position="1430"/>
        <end position="1444"/>
    </location>
</feature>
<feature type="domain" description="PKD" evidence="2">
    <location>
        <begin position="437"/>
        <end position="516"/>
    </location>
</feature>
<dbReference type="Proteomes" id="UP000465846">
    <property type="component" value="Chromosome"/>
</dbReference>
<dbReference type="Gene3D" id="2.60.40.3440">
    <property type="match status" value="2"/>
</dbReference>
<feature type="compositionally biased region" description="Low complexity" evidence="1">
    <location>
        <begin position="1455"/>
        <end position="1466"/>
    </location>
</feature>
<evidence type="ECO:0000259" key="2">
    <source>
        <dbReference type="PROSITE" id="PS50093"/>
    </source>
</evidence>
<dbReference type="RefSeq" id="WP_163485958.1">
    <property type="nucleotide sequence ID" value="NZ_CP048739.1"/>
</dbReference>
<dbReference type="InterPro" id="IPR000601">
    <property type="entry name" value="PKD_dom"/>
</dbReference>
<reference evidence="3 4" key="1">
    <citation type="submission" date="2020-02" db="EMBL/GenBank/DDBJ databases">
        <title>Whole genome sequence of Halogeometricum borinquense strain wsp4.</title>
        <authorList>
            <person name="Verma D.K."/>
            <person name="Gopal K."/>
            <person name="Prasad E.S."/>
        </authorList>
    </citation>
    <scope>NUCLEOTIDE SEQUENCE [LARGE SCALE GENOMIC DNA]</scope>
    <source>
        <strain evidence="4">wsp4</strain>
    </source>
</reference>
<dbReference type="SUPFAM" id="SSF50952">
    <property type="entry name" value="Soluble quinoprotein glucose dehydrogenase"/>
    <property type="match status" value="1"/>
</dbReference>
<gene>
    <name evidence="3" type="ORF">G3I44_06565</name>
</gene>
<dbReference type="InterPro" id="IPR013320">
    <property type="entry name" value="ConA-like_dom_sf"/>
</dbReference>
<dbReference type="Pfam" id="PF07995">
    <property type="entry name" value="GSDH"/>
    <property type="match status" value="1"/>
</dbReference>
<dbReference type="CDD" id="cd00146">
    <property type="entry name" value="PKD"/>
    <property type="match status" value="1"/>
</dbReference>
<evidence type="ECO:0000313" key="3">
    <source>
        <dbReference type="EMBL" id="QIB73984.1"/>
    </source>
</evidence>
<dbReference type="PROSITE" id="PS50093">
    <property type="entry name" value="PKD"/>
    <property type="match status" value="1"/>
</dbReference>
<protein>
    <submittedName>
        <fullName evidence="3">PKD domain-containing protein</fullName>
    </submittedName>
</protein>
<dbReference type="GeneID" id="44079048"/>
<dbReference type="InterPro" id="IPR022409">
    <property type="entry name" value="PKD/Chitinase_dom"/>
</dbReference>
<evidence type="ECO:0000256" key="1">
    <source>
        <dbReference type="SAM" id="MobiDB-lite"/>
    </source>
</evidence>
<feature type="compositionally biased region" description="Acidic residues" evidence="1">
    <location>
        <begin position="1228"/>
        <end position="1250"/>
    </location>
</feature>
<dbReference type="Gene3D" id="2.60.40.10">
    <property type="entry name" value="Immunoglobulins"/>
    <property type="match status" value="3"/>
</dbReference>
<dbReference type="SUPFAM" id="SSF49899">
    <property type="entry name" value="Concanavalin A-like lectins/glucanases"/>
    <property type="match status" value="1"/>
</dbReference>
<dbReference type="PANTHER" id="PTHR19328">
    <property type="entry name" value="HEDGEHOG-INTERACTING PROTEIN"/>
    <property type="match status" value="1"/>
</dbReference>
<dbReference type="Pfam" id="PF17963">
    <property type="entry name" value="Big_9"/>
    <property type="match status" value="3"/>
</dbReference>
<feature type="compositionally biased region" description="Low complexity" evidence="1">
    <location>
        <begin position="1402"/>
        <end position="1413"/>
    </location>
</feature>
<feature type="compositionally biased region" description="Polar residues" evidence="1">
    <location>
        <begin position="1388"/>
        <end position="1398"/>
    </location>
</feature>
<dbReference type="EMBL" id="CP048739">
    <property type="protein sequence ID" value="QIB73984.1"/>
    <property type="molecule type" value="Genomic_DNA"/>
</dbReference>